<evidence type="ECO:0000313" key="2">
    <source>
        <dbReference type="EMBL" id="VDN31882.1"/>
    </source>
</evidence>
<dbReference type="WBParaSite" id="GPUH_0001852401-mRNA-1">
    <property type="protein sequence ID" value="GPUH_0001852401-mRNA-1"/>
    <property type="gene ID" value="GPUH_0001852401"/>
</dbReference>
<gene>
    <name evidence="2" type="ORF">GPUH_LOCUS18501</name>
</gene>
<sequence length="44" mass="5144">MTKRRSSLSQPEFRSRNDSQCSALRRKSITEEYPRPSVLGGRKF</sequence>
<dbReference type="EMBL" id="UYRT01086875">
    <property type="protein sequence ID" value="VDN31882.1"/>
    <property type="molecule type" value="Genomic_DNA"/>
</dbReference>
<organism evidence="4">
    <name type="scientific">Gongylonema pulchrum</name>
    <dbReference type="NCBI Taxonomy" id="637853"/>
    <lineage>
        <taxon>Eukaryota</taxon>
        <taxon>Metazoa</taxon>
        <taxon>Ecdysozoa</taxon>
        <taxon>Nematoda</taxon>
        <taxon>Chromadorea</taxon>
        <taxon>Rhabditida</taxon>
        <taxon>Spirurina</taxon>
        <taxon>Spiruromorpha</taxon>
        <taxon>Spiruroidea</taxon>
        <taxon>Gongylonematidae</taxon>
        <taxon>Gongylonema</taxon>
    </lineage>
</organism>
<protein>
    <submittedName>
        <fullName evidence="4">PilS cassette</fullName>
    </submittedName>
</protein>
<dbReference type="OrthoDB" id="1735926at2759"/>
<reference evidence="4" key="1">
    <citation type="submission" date="2016-06" db="UniProtKB">
        <authorList>
            <consortium name="WormBaseParasite"/>
        </authorList>
    </citation>
    <scope>IDENTIFICATION</scope>
</reference>
<feature type="region of interest" description="Disordered" evidence="1">
    <location>
        <begin position="1"/>
        <end position="44"/>
    </location>
</feature>
<name>A0A183EC08_9BILA</name>
<feature type="compositionally biased region" description="Polar residues" evidence="1">
    <location>
        <begin position="7"/>
        <end position="22"/>
    </location>
</feature>
<accession>A0A183EC08</accession>
<evidence type="ECO:0000313" key="3">
    <source>
        <dbReference type="Proteomes" id="UP000271098"/>
    </source>
</evidence>
<proteinExistence type="predicted"/>
<dbReference type="Proteomes" id="UP000271098">
    <property type="component" value="Unassembled WGS sequence"/>
</dbReference>
<dbReference type="AlphaFoldDB" id="A0A183EC08"/>
<keyword evidence="3" id="KW-1185">Reference proteome</keyword>
<evidence type="ECO:0000256" key="1">
    <source>
        <dbReference type="SAM" id="MobiDB-lite"/>
    </source>
</evidence>
<evidence type="ECO:0000313" key="4">
    <source>
        <dbReference type="WBParaSite" id="GPUH_0001852401-mRNA-1"/>
    </source>
</evidence>
<reference evidence="2 3" key="2">
    <citation type="submission" date="2018-11" db="EMBL/GenBank/DDBJ databases">
        <authorList>
            <consortium name="Pathogen Informatics"/>
        </authorList>
    </citation>
    <scope>NUCLEOTIDE SEQUENCE [LARGE SCALE GENOMIC DNA]</scope>
</reference>